<dbReference type="Pfam" id="PF04199">
    <property type="entry name" value="Cyclase"/>
    <property type="match status" value="1"/>
</dbReference>
<comment type="domain">
    <text evidence="4">Possesses an unusual extended V-shaped dimeric structure with each monomer consisting of three distinct domains arranged along a curved 'spinal' alpha-helix. The N-terminal catalytic domain specifically recognizes the glutamate moiety of the substrate. The second domain is the NADPH-binding domain, and the third C-terminal domain is responsible for dimerization.</text>
</comment>
<evidence type="ECO:0000259" key="6">
    <source>
        <dbReference type="Pfam" id="PF05201"/>
    </source>
</evidence>
<dbReference type="GO" id="GO:0008883">
    <property type="term" value="F:glutamyl-tRNA reductase activity"/>
    <property type="evidence" value="ECO:0007669"/>
    <property type="project" value="UniProtKB-UniRule"/>
</dbReference>
<dbReference type="InterPro" id="IPR037175">
    <property type="entry name" value="KFase_sf"/>
</dbReference>
<dbReference type="EMBL" id="CP002541">
    <property type="protein sequence ID" value="ADY13566.1"/>
    <property type="molecule type" value="Genomic_DNA"/>
</dbReference>
<dbReference type="Gene3D" id="3.40.50.720">
    <property type="entry name" value="NAD(P)-binding Rossmann-like Domain"/>
    <property type="match status" value="1"/>
</dbReference>
<evidence type="ECO:0000313" key="8">
    <source>
        <dbReference type="Proteomes" id="UP000008466"/>
    </source>
</evidence>
<dbReference type="GO" id="GO:0019441">
    <property type="term" value="P:L-tryptophan catabolic process to kynurenine"/>
    <property type="evidence" value="ECO:0007669"/>
    <property type="project" value="InterPro"/>
</dbReference>
<dbReference type="Gene3D" id="3.50.30.50">
    <property type="entry name" value="Putative cyclase"/>
    <property type="match status" value="1"/>
</dbReference>
<comment type="subunit">
    <text evidence="4">Homodimer.</text>
</comment>
<name>F0RWD5_SPHGB</name>
<dbReference type="PANTHER" id="PTHR43013:SF1">
    <property type="entry name" value="GLUTAMYL-TRNA REDUCTASE"/>
    <property type="match status" value="1"/>
</dbReference>
<comment type="miscellaneous">
    <text evidence="4">During catalysis, the active site Cys acts as a nucleophile attacking the alpha-carbonyl group of tRNA-bound glutamate with the formation of a thioester intermediate between enzyme and glutamate, and the concomitant release of tRNA(Glu). The thioester intermediate is finally reduced by direct hydride transfer from NADPH, to form the product GSA.</text>
</comment>
<dbReference type="HOGENOM" id="CLU_461451_0_0_12"/>
<feature type="binding site" evidence="4">
    <location>
        <begin position="181"/>
        <end position="186"/>
    </location>
    <ligand>
        <name>NADP(+)</name>
        <dbReference type="ChEBI" id="CHEBI:58349"/>
    </ligand>
</feature>
<accession>F0RWD5</accession>
<dbReference type="GO" id="GO:0050661">
    <property type="term" value="F:NADP binding"/>
    <property type="evidence" value="ECO:0007669"/>
    <property type="project" value="InterPro"/>
</dbReference>
<dbReference type="Pfam" id="PF05201">
    <property type="entry name" value="GlutR_N"/>
    <property type="match status" value="1"/>
</dbReference>
<feature type="site" description="Important for activity" evidence="4">
    <location>
        <position position="95"/>
    </location>
</feature>
<organism evidence="7 8">
    <name type="scientific">Sphaerochaeta globosa (strain ATCC BAA-1886 / DSM 22777 / Buddy)</name>
    <name type="common">Spirochaeta sp. (strain Buddy)</name>
    <dbReference type="NCBI Taxonomy" id="158189"/>
    <lineage>
        <taxon>Bacteria</taxon>
        <taxon>Pseudomonadati</taxon>
        <taxon>Spirochaetota</taxon>
        <taxon>Spirochaetia</taxon>
        <taxon>Spirochaetales</taxon>
        <taxon>Sphaerochaetaceae</taxon>
        <taxon>Sphaerochaeta</taxon>
    </lineage>
</organism>
<dbReference type="STRING" id="158189.SpiBuddy_1742"/>
<feature type="binding site" evidence="4">
    <location>
        <position position="116"/>
    </location>
    <ligand>
        <name>substrate</name>
    </ligand>
</feature>
<keyword evidence="1 4" id="KW-0521">NADP</keyword>
<dbReference type="Gene3D" id="3.30.460.30">
    <property type="entry name" value="Glutamyl-tRNA reductase, N-terminal domain"/>
    <property type="match status" value="1"/>
</dbReference>
<dbReference type="SUPFAM" id="SSF51735">
    <property type="entry name" value="NAD(P)-binding Rossmann-fold domains"/>
    <property type="match status" value="1"/>
</dbReference>
<dbReference type="InterPro" id="IPR006151">
    <property type="entry name" value="Shikm_DH/Glu-tRNA_Rdtase"/>
</dbReference>
<dbReference type="InterPro" id="IPR007325">
    <property type="entry name" value="KFase/CYL"/>
</dbReference>
<evidence type="ECO:0000256" key="1">
    <source>
        <dbReference type="ARBA" id="ARBA00022857"/>
    </source>
</evidence>
<dbReference type="GO" id="GO:0019353">
    <property type="term" value="P:protoporphyrinogen IX biosynthetic process from glutamate"/>
    <property type="evidence" value="ECO:0007669"/>
    <property type="project" value="TreeGrafter"/>
</dbReference>
<feature type="binding site" evidence="4">
    <location>
        <begin position="110"/>
        <end position="112"/>
    </location>
    <ligand>
        <name>substrate</name>
    </ligand>
</feature>
<reference evidence="8" key="1">
    <citation type="submission" date="2011-02" db="EMBL/GenBank/DDBJ databases">
        <title>Complete sequence of Spirochaeta sp. Buddy.</title>
        <authorList>
            <person name="Lucas S."/>
            <person name="Copeland A."/>
            <person name="Lapidus A."/>
            <person name="Cheng J.-F."/>
            <person name="Goodwin L."/>
            <person name="Pitluck S."/>
            <person name="Zeytun A."/>
            <person name="Detter J.C."/>
            <person name="Han C."/>
            <person name="Tapia R."/>
            <person name="Land M."/>
            <person name="Hauser L."/>
            <person name="Kyrpides N."/>
            <person name="Ivanova N."/>
            <person name="Mikhailova N."/>
            <person name="Pagani I."/>
            <person name="Ritalahti K.M."/>
            <person name="Loeffler F.E."/>
            <person name="Woyke T."/>
        </authorList>
    </citation>
    <scope>NUCLEOTIDE SEQUENCE [LARGE SCALE GENOMIC DNA]</scope>
    <source>
        <strain evidence="8">ATCC BAA-1886 / DSM 22777 / Buddy</strain>
    </source>
</reference>
<feature type="active site" description="Nucleophile" evidence="4">
    <location>
        <position position="51"/>
    </location>
</feature>
<evidence type="ECO:0000256" key="3">
    <source>
        <dbReference type="ARBA" id="ARBA00023244"/>
    </source>
</evidence>
<keyword evidence="2 4" id="KW-0560">Oxidoreductase</keyword>
<dbReference type="InterPro" id="IPR036343">
    <property type="entry name" value="GluRdtase_N_sf"/>
</dbReference>
<evidence type="ECO:0000313" key="7">
    <source>
        <dbReference type="EMBL" id="ADY13566.1"/>
    </source>
</evidence>
<keyword evidence="7" id="KW-0378">Hydrolase</keyword>
<evidence type="ECO:0000256" key="4">
    <source>
        <dbReference type="HAMAP-Rule" id="MF_00087"/>
    </source>
</evidence>
<dbReference type="InterPro" id="IPR000343">
    <property type="entry name" value="4pyrrol_synth_GluRdtase"/>
</dbReference>
<feature type="binding site" evidence="4">
    <location>
        <position position="105"/>
    </location>
    <ligand>
        <name>substrate</name>
    </ligand>
</feature>
<dbReference type="SUPFAM" id="SSF69742">
    <property type="entry name" value="Glutamyl tRNA-reductase catalytic, N-terminal domain"/>
    <property type="match status" value="1"/>
</dbReference>
<dbReference type="OrthoDB" id="9796085at2"/>
<proteinExistence type="inferred from homology"/>
<comment type="similarity">
    <text evidence="4">Belongs to the glutamyl-tRNA reductase family.</text>
</comment>
<dbReference type="RefSeq" id="WP_013607415.1">
    <property type="nucleotide sequence ID" value="NC_015152.1"/>
</dbReference>
<feature type="domain" description="Glutamyl-tRNA reductase N-terminal" evidence="6">
    <location>
        <begin position="8"/>
        <end position="151"/>
    </location>
</feature>
<dbReference type="GO" id="GO:0004061">
    <property type="term" value="F:arylformamidase activity"/>
    <property type="evidence" value="ECO:0007669"/>
    <property type="project" value="InterPro"/>
</dbReference>
<feature type="domain" description="Quinate/shikimate 5-dehydrogenase/glutamyl-tRNA reductase" evidence="5">
    <location>
        <begin position="169"/>
        <end position="274"/>
    </location>
</feature>
<evidence type="ECO:0000256" key="2">
    <source>
        <dbReference type="ARBA" id="ARBA00023002"/>
    </source>
</evidence>
<dbReference type="Pfam" id="PF01488">
    <property type="entry name" value="Shikimate_DH"/>
    <property type="match status" value="1"/>
</dbReference>
<dbReference type="eggNOG" id="COG0373">
    <property type="taxonomic scope" value="Bacteria"/>
</dbReference>
<dbReference type="KEGG" id="sbu:SpiBuddy_1742"/>
<evidence type="ECO:0000259" key="5">
    <source>
        <dbReference type="Pfam" id="PF01488"/>
    </source>
</evidence>
<dbReference type="UniPathway" id="UPA00251">
    <property type="reaction ID" value="UER00316"/>
</dbReference>
<dbReference type="HAMAP" id="MF_00087">
    <property type="entry name" value="Glu_tRNA_reductase"/>
    <property type="match status" value="1"/>
</dbReference>
<dbReference type="eggNOG" id="COG1878">
    <property type="taxonomic scope" value="Bacteria"/>
</dbReference>
<gene>
    <name evidence="4" type="primary">hemA</name>
    <name evidence="7" type="ordered locus">SpiBuddy_1742</name>
</gene>
<dbReference type="PANTHER" id="PTHR43013">
    <property type="entry name" value="GLUTAMYL-TRNA REDUCTASE"/>
    <property type="match status" value="1"/>
</dbReference>
<comment type="function">
    <text evidence="4">Catalyzes the NADPH-dependent reduction of glutamyl-tRNA(Glu) to glutamate 1-semialdehyde (GSA).</text>
</comment>
<keyword evidence="3 4" id="KW-0627">Porphyrin biosynthesis</keyword>
<comment type="catalytic activity">
    <reaction evidence="4">
        <text>(S)-4-amino-5-oxopentanoate + tRNA(Glu) + NADP(+) = L-glutamyl-tRNA(Glu) + NADPH + H(+)</text>
        <dbReference type="Rhea" id="RHEA:12344"/>
        <dbReference type="Rhea" id="RHEA-COMP:9663"/>
        <dbReference type="Rhea" id="RHEA-COMP:9680"/>
        <dbReference type="ChEBI" id="CHEBI:15378"/>
        <dbReference type="ChEBI" id="CHEBI:57501"/>
        <dbReference type="ChEBI" id="CHEBI:57783"/>
        <dbReference type="ChEBI" id="CHEBI:58349"/>
        <dbReference type="ChEBI" id="CHEBI:78442"/>
        <dbReference type="ChEBI" id="CHEBI:78520"/>
        <dbReference type="EC" id="1.2.1.70"/>
    </reaction>
</comment>
<dbReference type="SUPFAM" id="SSF102198">
    <property type="entry name" value="Putative cyclase"/>
    <property type="match status" value="1"/>
</dbReference>
<dbReference type="AlphaFoldDB" id="F0RWD5"/>
<dbReference type="InterPro" id="IPR015895">
    <property type="entry name" value="4pyrrol_synth_GluRdtase_N"/>
</dbReference>
<sequence>MIPFTIVGLRFDHLSPPEQAVFAFEEGRLSDACVKIKKQTQSRSVMLLGTCDRIELWCEEPRTSLVEPLLRGLSLSPLAWAKEVYTIKAQESLMHCFSLACGLLSPLFGEDQIISQIQQAFNRSVQVGCASSMLAYLVREVVTTAKQVQTTVDLQIVDQSVAEYVHRFLAPYAGQQILVLGSSALSRSVASYLAERGFVIWMTFRDTDKVDLLLPPKVHAIAYDQRFSYLPRCFVVISATKGMEYTIRKDQVQGPHLYLDLAPVRDIDPGIDGVIRIEDLAIPLVQREQQTSKALAIIEIACRKVDQYIAYRSAVPELQNLAIDAANDLVYRLQAPLKALGEEKAVLGPSIYETARKAFSHYLYAQKKAQSMYCHLDLTKPLENGQSSYAGDPPVVLSAFHTLEREGWRLTHLQFGSHAGTHMDSPAHMLEQGLYLDEFPVSRFFATAYVLDCADLGTISIDALSAIPSGCDAVLFFTKGGSYLDEEAAAYLVERGIQIVGFDTANCDRDGDLSFPIHHIMLGGGALILENLVNLERILHRSVQLTALPLFFTHADGAPARVVATYEV</sequence>
<comment type="pathway">
    <text evidence="4">Porphyrin-containing compound metabolism; protoporphyrin-IX biosynthesis; 5-aminolevulinate from L-glutamyl-tRNA(Glu): step 1/2.</text>
</comment>
<dbReference type="Proteomes" id="UP000008466">
    <property type="component" value="Chromosome"/>
</dbReference>
<protein>
    <recommendedName>
        <fullName evidence="4">Glutamyl-tRNA reductase</fullName>
        <shortName evidence="4">GluTR</shortName>
        <ecNumber evidence="4">1.2.1.70</ecNumber>
    </recommendedName>
</protein>
<feature type="binding site" evidence="4">
    <location>
        <begin position="50"/>
        <end position="53"/>
    </location>
    <ligand>
        <name>substrate</name>
    </ligand>
</feature>
<dbReference type="InterPro" id="IPR036291">
    <property type="entry name" value="NAD(P)-bd_dom_sf"/>
</dbReference>
<keyword evidence="8" id="KW-1185">Reference proteome</keyword>
<dbReference type="EC" id="1.2.1.70" evidence="4"/>